<keyword evidence="3" id="KW-1185">Reference proteome</keyword>
<gene>
    <name evidence="2" type="ORF">BDV37DRAFT_257006</name>
</gene>
<evidence type="ECO:0000313" key="2">
    <source>
        <dbReference type="EMBL" id="KAE8400745.1"/>
    </source>
</evidence>
<protein>
    <submittedName>
        <fullName evidence="2">Uncharacterized protein</fullName>
    </submittedName>
</protein>
<sequence>MQRSESIWDTRVSGSWTIRPLGGIWVCFPLIYSVIVVSSLHSLFMSRVVCWYAGPGVFWVDGEASFGALLLL</sequence>
<evidence type="ECO:0000256" key="1">
    <source>
        <dbReference type="SAM" id="Phobius"/>
    </source>
</evidence>
<proteinExistence type="predicted"/>
<reference evidence="2 3" key="1">
    <citation type="submission" date="2019-04" db="EMBL/GenBank/DDBJ databases">
        <authorList>
            <consortium name="DOE Joint Genome Institute"/>
            <person name="Mondo S."/>
            <person name="Kjaerbolling I."/>
            <person name="Vesth T."/>
            <person name="Frisvad J.C."/>
            <person name="Nybo J.L."/>
            <person name="Theobald S."/>
            <person name="Kildgaard S."/>
            <person name="Isbrandt T."/>
            <person name="Kuo A."/>
            <person name="Sato A."/>
            <person name="Lyhne E.K."/>
            <person name="Kogle M.E."/>
            <person name="Wiebenga A."/>
            <person name="Kun R.S."/>
            <person name="Lubbers R.J."/>
            <person name="Makela M.R."/>
            <person name="Barry K."/>
            <person name="Chovatia M."/>
            <person name="Clum A."/>
            <person name="Daum C."/>
            <person name="Haridas S."/>
            <person name="He G."/>
            <person name="LaButti K."/>
            <person name="Lipzen A."/>
            <person name="Riley R."/>
            <person name="Salamov A."/>
            <person name="Simmons B.A."/>
            <person name="Magnuson J.K."/>
            <person name="Henrissat B."/>
            <person name="Mortensen U.H."/>
            <person name="Larsen T.O."/>
            <person name="Devries R.P."/>
            <person name="Grigoriev I.V."/>
            <person name="Machida M."/>
            <person name="Baker S.E."/>
            <person name="Andersen M.R."/>
            <person name="Cantor M.N."/>
            <person name="Hua S.X."/>
        </authorList>
    </citation>
    <scope>NUCLEOTIDE SEQUENCE [LARGE SCALE GENOMIC DNA]</scope>
    <source>
        <strain evidence="2 3">CBS 119388</strain>
    </source>
</reference>
<keyword evidence="1" id="KW-0812">Transmembrane</keyword>
<dbReference type="RefSeq" id="XP_031938064.1">
    <property type="nucleotide sequence ID" value="XM_032082887.1"/>
</dbReference>
<dbReference type="GeneID" id="43667578"/>
<keyword evidence="1" id="KW-1133">Transmembrane helix</keyword>
<dbReference type="Proteomes" id="UP000325579">
    <property type="component" value="Unassembled WGS sequence"/>
</dbReference>
<keyword evidence="1" id="KW-0472">Membrane</keyword>
<evidence type="ECO:0000313" key="3">
    <source>
        <dbReference type="Proteomes" id="UP000325579"/>
    </source>
</evidence>
<name>A0A5N7D2W8_9EURO</name>
<dbReference type="AlphaFoldDB" id="A0A5N7D2W8"/>
<feature type="transmembrane region" description="Helical" evidence="1">
    <location>
        <begin position="21"/>
        <end position="45"/>
    </location>
</feature>
<accession>A0A5N7D2W8</accession>
<dbReference type="EMBL" id="ML736811">
    <property type="protein sequence ID" value="KAE8400745.1"/>
    <property type="molecule type" value="Genomic_DNA"/>
</dbReference>
<organism evidence="2 3">
    <name type="scientific">Aspergillus pseudonomiae</name>
    <dbReference type="NCBI Taxonomy" id="1506151"/>
    <lineage>
        <taxon>Eukaryota</taxon>
        <taxon>Fungi</taxon>
        <taxon>Dikarya</taxon>
        <taxon>Ascomycota</taxon>
        <taxon>Pezizomycotina</taxon>
        <taxon>Eurotiomycetes</taxon>
        <taxon>Eurotiomycetidae</taxon>
        <taxon>Eurotiales</taxon>
        <taxon>Aspergillaceae</taxon>
        <taxon>Aspergillus</taxon>
        <taxon>Aspergillus subgen. Circumdati</taxon>
    </lineage>
</organism>